<dbReference type="AlphaFoldDB" id="A0A8T7MA72"/>
<dbReference type="Pfam" id="PF01523">
    <property type="entry name" value="PmbA_TldD_1st"/>
    <property type="match status" value="1"/>
</dbReference>
<dbReference type="Pfam" id="PF19290">
    <property type="entry name" value="PmbA_TldD_2nd"/>
    <property type="match status" value="1"/>
</dbReference>
<accession>A0A8T7MA72</accession>
<dbReference type="EMBL" id="JACATZ010000003">
    <property type="protein sequence ID" value="NWJ49088.1"/>
    <property type="molecule type" value="Genomic_DNA"/>
</dbReference>
<dbReference type="InterPro" id="IPR045569">
    <property type="entry name" value="Metalloprtase-TldD/E_C"/>
</dbReference>
<dbReference type="InterPro" id="IPR025502">
    <property type="entry name" value="TldD"/>
</dbReference>
<comment type="similarity">
    <text evidence="1">Belongs to the peptidase U62 family.</text>
</comment>
<feature type="domain" description="Metalloprotease TldD/E N-terminal" evidence="5">
    <location>
        <begin position="39"/>
        <end position="103"/>
    </location>
</feature>
<sequence length="482" mass="51538">MTTENAQVALGFFQTRYGIDQNILNDLLAVAMSRGGDFAELYSEYRQTSLLNYEDQAVRQSSGGITQGMGVRVVQGDSVGYAYSEDFSIESLKHAATTAAQIANSSQGKVNPVDATILSGANLYPIEKPTIDARALEKLEIIRRVDKAARAHDPSISKVSVIFADELKRVLIATSDGRLAADVQPLFTIRASVIAEKDGKRERGFKSASARRGLEYFDQIISPEEVGVLAAKQAVTNLSAIEAPAGVMPVVLGAGESGVLLHEAVGHGLEGDFNYKKLSNYSDRVGEKVASELCSVVDDGTVPHTRGTLNIDDEGNPTHYNVLIENGLLRGYMQDRISSTQMSVAPTGNGRRESFRKYPMTRMTNTYMLNGETPFDDLIKAVPRGLYCVEYGGGQVDINSGDFVFIVTEAYMIEDGQITAPVKGVNLIGNGPDVLSKVTMVANDFQLAGNGGMCGKNGQSVPVSLGMPSVLVSSITVGGTAA</sequence>
<dbReference type="PANTHER" id="PTHR30624">
    <property type="entry name" value="UNCHARACTERIZED PROTEIN TLDD AND PMBA"/>
    <property type="match status" value="1"/>
</dbReference>
<keyword evidence="3" id="KW-0378">Hydrolase</keyword>
<keyword evidence="2" id="KW-0645">Protease</keyword>
<dbReference type="SUPFAM" id="SSF111283">
    <property type="entry name" value="Putative modulator of DNA gyrase, PmbA/TldD"/>
    <property type="match status" value="1"/>
</dbReference>
<dbReference type="GO" id="GO:0006508">
    <property type="term" value="P:proteolysis"/>
    <property type="evidence" value="ECO:0007669"/>
    <property type="project" value="UniProtKB-KW"/>
</dbReference>
<protein>
    <submittedName>
        <fullName evidence="9">Metallopeptidase TldD-related protein</fullName>
    </submittedName>
    <submittedName>
        <fullName evidence="8">Metalloprotease TldD</fullName>
    </submittedName>
</protein>
<evidence type="ECO:0000256" key="1">
    <source>
        <dbReference type="ARBA" id="ARBA00005836"/>
    </source>
</evidence>
<evidence type="ECO:0000256" key="4">
    <source>
        <dbReference type="ARBA" id="ARBA00023049"/>
    </source>
</evidence>
<dbReference type="Proteomes" id="UP001431572">
    <property type="component" value="Chromosome 2"/>
</dbReference>
<keyword evidence="4 8" id="KW-0482">Metalloprotease</keyword>
<dbReference type="PANTHER" id="PTHR30624:SF4">
    <property type="entry name" value="METALLOPROTEASE TLDD"/>
    <property type="match status" value="1"/>
</dbReference>
<dbReference type="InterPro" id="IPR036059">
    <property type="entry name" value="TldD/PmbA_sf"/>
</dbReference>
<dbReference type="InterPro" id="IPR045570">
    <property type="entry name" value="Metalloprtase-TldD/E_cen_dom"/>
</dbReference>
<dbReference type="InterPro" id="IPR035068">
    <property type="entry name" value="TldD/PmbA_N"/>
</dbReference>
<dbReference type="GO" id="GO:0008237">
    <property type="term" value="F:metallopeptidase activity"/>
    <property type="evidence" value="ECO:0007669"/>
    <property type="project" value="UniProtKB-KW"/>
</dbReference>
<dbReference type="EMBL" id="CP128400">
    <property type="protein sequence ID" value="WJW69016.1"/>
    <property type="molecule type" value="Genomic_DNA"/>
</dbReference>
<organism evidence="8 10">
    <name type="scientific">Candidatus Chlorohelix allophototropha</name>
    <dbReference type="NCBI Taxonomy" id="3003348"/>
    <lineage>
        <taxon>Bacteria</taxon>
        <taxon>Bacillati</taxon>
        <taxon>Chloroflexota</taxon>
        <taxon>Chloroflexia</taxon>
        <taxon>Candidatus Chloroheliales</taxon>
        <taxon>Candidatus Chloroheliaceae</taxon>
        <taxon>Candidatus Chlorohelix</taxon>
    </lineage>
</organism>
<evidence type="ECO:0000313" key="10">
    <source>
        <dbReference type="Proteomes" id="UP000521676"/>
    </source>
</evidence>
<reference evidence="8 10" key="1">
    <citation type="submission" date="2020-06" db="EMBL/GenBank/DDBJ databases">
        <title>Anoxygenic phototrophic Chloroflexota member uses a Type I reaction center.</title>
        <authorList>
            <person name="Tsuji J.M."/>
            <person name="Shaw N.A."/>
            <person name="Nagashima S."/>
            <person name="Venkiteswaran J."/>
            <person name="Schiff S.L."/>
            <person name="Hanada S."/>
            <person name="Tank M."/>
            <person name="Neufeld J.D."/>
        </authorList>
    </citation>
    <scope>NUCLEOTIDE SEQUENCE [LARGE SCALE GENOMIC DNA]</scope>
    <source>
        <strain evidence="8">L227-S17</strain>
    </source>
</reference>
<evidence type="ECO:0000313" key="9">
    <source>
        <dbReference type="EMBL" id="WJW69016.1"/>
    </source>
</evidence>
<evidence type="ECO:0000259" key="7">
    <source>
        <dbReference type="Pfam" id="PF19290"/>
    </source>
</evidence>
<feature type="domain" description="Metalloprotease TldD/E central" evidence="7">
    <location>
        <begin position="134"/>
        <end position="238"/>
    </location>
</feature>
<dbReference type="GO" id="GO:0005829">
    <property type="term" value="C:cytosol"/>
    <property type="evidence" value="ECO:0007669"/>
    <property type="project" value="TreeGrafter"/>
</dbReference>
<name>A0A8T7MA72_9CHLR</name>
<dbReference type="InterPro" id="IPR051463">
    <property type="entry name" value="Peptidase_U62_metallo"/>
</dbReference>
<dbReference type="RefSeq" id="WP_341470919.1">
    <property type="nucleotide sequence ID" value="NZ_CP128400.1"/>
</dbReference>
<dbReference type="InterPro" id="IPR002510">
    <property type="entry name" value="Metalloprtase-TldD/E_N"/>
</dbReference>
<dbReference type="PIRSF" id="PIRSF004919">
    <property type="entry name" value="TldD"/>
    <property type="match status" value="1"/>
</dbReference>
<evidence type="ECO:0000259" key="6">
    <source>
        <dbReference type="Pfam" id="PF19289"/>
    </source>
</evidence>
<dbReference type="Gene3D" id="3.30.2290.10">
    <property type="entry name" value="PmbA/TldD superfamily"/>
    <property type="match status" value="1"/>
</dbReference>
<evidence type="ECO:0000313" key="11">
    <source>
        <dbReference type="Proteomes" id="UP001431572"/>
    </source>
</evidence>
<evidence type="ECO:0000259" key="5">
    <source>
        <dbReference type="Pfam" id="PF01523"/>
    </source>
</evidence>
<evidence type="ECO:0000256" key="3">
    <source>
        <dbReference type="ARBA" id="ARBA00022801"/>
    </source>
</evidence>
<feature type="domain" description="Metalloprotease TldD/E C-terminal" evidence="6">
    <location>
        <begin position="246"/>
        <end position="479"/>
    </location>
</feature>
<evidence type="ECO:0000256" key="2">
    <source>
        <dbReference type="ARBA" id="ARBA00022670"/>
    </source>
</evidence>
<dbReference type="Proteomes" id="UP000521676">
    <property type="component" value="Unassembled WGS sequence"/>
</dbReference>
<proteinExistence type="inferred from homology"/>
<keyword evidence="11" id="KW-1185">Reference proteome</keyword>
<dbReference type="Pfam" id="PF19289">
    <property type="entry name" value="PmbA_TldD_3rd"/>
    <property type="match status" value="1"/>
</dbReference>
<evidence type="ECO:0000313" key="8">
    <source>
        <dbReference type="EMBL" id="NWJ49088.1"/>
    </source>
</evidence>
<reference evidence="9" key="2">
    <citation type="journal article" date="2024" name="Nature">
        <title>Anoxygenic phototroph of the Chloroflexota uses a type I reaction centre.</title>
        <authorList>
            <person name="Tsuji J.M."/>
            <person name="Shaw N.A."/>
            <person name="Nagashima S."/>
            <person name="Venkiteswaran J.J."/>
            <person name="Schiff S.L."/>
            <person name="Watanabe T."/>
            <person name="Fukui M."/>
            <person name="Hanada S."/>
            <person name="Tank M."/>
            <person name="Neufeld J.D."/>
        </authorList>
    </citation>
    <scope>NUCLEOTIDE SEQUENCE</scope>
    <source>
        <strain evidence="9">L227-S17</strain>
    </source>
</reference>
<gene>
    <name evidence="8" type="primary">tldD</name>
    <name evidence="8" type="ORF">HXX08_24790</name>
    <name evidence="9" type="ORF">OZ401_002607</name>
</gene>